<proteinExistence type="predicted"/>
<keyword evidence="2" id="KW-1185">Reference proteome</keyword>
<dbReference type="EMBL" id="CM046391">
    <property type="protein sequence ID" value="KAI8557409.1"/>
    <property type="molecule type" value="Genomic_DNA"/>
</dbReference>
<evidence type="ECO:0000313" key="2">
    <source>
        <dbReference type="Proteomes" id="UP001062846"/>
    </source>
</evidence>
<protein>
    <submittedName>
        <fullName evidence="1">Uncharacterized protein</fullName>
    </submittedName>
</protein>
<reference evidence="1" key="1">
    <citation type="submission" date="2022-02" db="EMBL/GenBank/DDBJ databases">
        <title>Plant Genome Project.</title>
        <authorList>
            <person name="Zhang R.-G."/>
        </authorList>
    </citation>
    <scope>NUCLEOTIDE SEQUENCE</scope>
    <source>
        <strain evidence="1">AT1</strain>
    </source>
</reference>
<comment type="caution">
    <text evidence="1">The sequence shown here is derived from an EMBL/GenBank/DDBJ whole genome shotgun (WGS) entry which is preliminary data.</text>
</comment>
<sequence>MIATLIPLSATCLGSSPSPRRKAAIRAAAAAAAVATKKAGSLYEVLRVRRNASPTEIKAAYWSLAKLHHPDASRSDGRGFIEIHDAYATLSDPTARRLYDLSLSDGKMSRQFGCSRSGFYSTRKWETDQCW</sequence>
<name>A0ACC0NX92_RHOML</name>
<accession>A0ACC0NX92</accession>
<evidence type="ECO:0000313" key="1">
    <source>
        <dbReference type="EMBL" id="KAI8557409.1"/>
    </source>
</evidence>
<organism evidence="1 2">
    <name type="scientific">Rhododendron molle</name>
    <name type="common">Chinese azalea</name>
    <name type="synonym">Azalea mollis</name>
    <dbReference type="NCBI Taxonomy" id="49168"/>
    <lineage>
        <taxon>Eukaryota</taxon>
        <taxon>Viridiplantae</taxon>
        <taxon>Streptophyta</taxon>
        <taxon>Embryophyta</taxon>
        <taxon>Tracheophyta</taxon>
        <taxon>Spermatophyta</taxon>
        <taxon>Magnoliopsida</taxon>
        <taxon>eudicotyledons</taxon>
        <taxon>Gunneridae</taxon>
        <taxon>Pentapetalae</taxon>
        <taxon>asterids</taxon>
        <taxon>Ericales</taxon>
        <taxon>Ericaceae</taxon>
        <taxon>Ericoideae</taxon>
        <taxon>Rhodoreae</taxon>
        <taxon>Rhododendron</taxon>
    </lineage>
</organism>
<dbReference type="Proteomes" id="UP001062846">
    <property type="component" value="Chromosome 4"/>
</dbReference>
<gene>
    <name evidence="1" type="ORF">RHMOL_Rhmol04G0008700</name>
</gene>